<feature type="signal peptide" evidence="1">
    <location>
        <begin position="1"/>
        <end position="22"/>
    </location>
</feature>
<dbReference type="Proteomes" id="UP000053097">
    <property type="component" value="Unassembled WGS sequence"/>
</dbReference>
<evidence type="ECO:0000313" key="3">
    <source>
        <dbReference type="Proteomes" id="UP000053097"/>
    </source>
</evidence>
<evidence type="ECO:0000256" key="1">
    <source>
        <dbReference type="SAM" id="SignalP"/>
    </source>
</evidence>
<dbReference type="AlphaFoldDB" id="A0A026W3X8"/>
<feature type="chain" id="PRO_5001540832" evidence="1">
    <location>
        <begin position="23"/>
        <end position="201"/>
    </location>
</feature>
<organism evidence="2 3">
    <name type="scientific">Ooceraea biroi</name>
    <name type="common">Clonal raider ant</name>
    <name type="synonym">Cerapachys biroi</name>
    <dbReference type="NCBI Taxonomy" id="2015173"/>
    <lineage>
        <taxon>Eukaryota</taxon>
        <taxon>Metazoa</taxon>
        <taxon>Ecdysozoa</taxon>
        <taxon>Arthropoda</taxon>
        <taxon>Hexapoda</taxon>
        <taxon>Insecta</taxon>
        <taxon>Pterygota</taxon>
        <taxon>Neoptera</taxon>
        <taxon>Endopterygota</taxon>
        <taxon>Hymenoptera</taxon>
        <taxon>Apocrita</taxon>
        <taxon>Aculeata</taxon>
        <taxon>Formicoidea</taxon>
        <taxon>Formicidae</taxon>
        <taxon>Dorylinae</taxon>
        <taxon>Ooceraea</taxon>
    </lineage>
</organism>
<gene>
    <name evidence="2" type="ORF">X777_10845</name>
</gene>
<reference evidence="2 3" key="1">
    <citation type="journal article" date="2014" name="Curr. Biol.">
        <title>The genome of the clonal raider ant Cerapachys biroi.</title>
        <authorList>
            <person name="Oxley P.R."/>
            <person name="Ji L."/>
            <person name="Fetter-Pruneda I."/>
            <person name="McKenzie S.K."/>
            <person name="Li C."/>
            <person name="Hu H."/>
            <person name="Zhang G."/>
            <person name="Kronauer D.J."/>
        </authorList>
    </citation>
    <scope>NUCLEOTIDE SEQUENCE [LARGE SCALE GENOMIC DNA]</scope>
</reference>
<evidence type="ECO:0000313" key="2">
    <source>
        <dbReference type="EMBL" id="EZA50795.1"/>
    </source>
</evidence>
<accession>A0A026W3X8</accession>
<proteinExistence type="predicted"/>
<keyword evidence="1" id="KW-0732">Signal</keyword>
<protein>
    <submittedName>
        <fullName evidence="2">Uncharacterized protein</fullName>
    </submittedName>
</protein>
<keyword evidence="3" id="KW-1185">Reference proteome</keyword>
<sequence>MRGPSYLLGFLFSNLLSAFVSAYGATGTRIVPVHDVPISGHKGRHTYRARDPPEFLSIDIPSRRTLVRIAGMSMPLEERRSRPQRKREKGESRRAACSLLFRAGGASVQACSATWKIVRNIDGEGGRTDFYPLPSSPSFLRPLHHVPWDANGYQQLPNADGCMMEVISRRQRMRVFLKRIETRRSPMWRKTICNRRRQGRL</sequence>
<name>A0A026W3X8_OOCBI</name>
<dbReference type="EMBL" id="KK107447">
    <property type="protein sequence ID" value="EZA50795.1"/>
    <property type="molecule type" value="Genomic_DNA"/>
</dbReference>